<organism evidence="4 5">
    <name type="scientific">Aquimonas voraii</name>
    <dbReference type="NCBI Taxonomy" id="265719"/>
    <lineage>
        <taxon>Bacteria</taxon>
        <taxon>Pseudomonadati</taxon>
        <taxon>Pseudomonadota</taxon>
        <taxon>Gammaproteobacteria</taxon>
        <taxon>Lysobacterales</taxon>
        <taxon>Lysobacteraceae</taxon>
        <taxon>Aquimonas</taxon>
    </lineage>
</organism>
<keyword evidence="5" id="KW-1185">Reference proteome</keyword>
<sequence length="295" mass="31768">MVAGSSRHCTERRFPLATGTLAALHFPPTVEGAPRVLALHGWLDNAASFTALANALPEFEVLALDLAGHGRSDWRPPAGSYALVDHLPELQEVLDALEWSSCALLGHSMGAAIASLFAVAAPERVDRLICIDALGPLSLDEAEAAARLRRALSARREPRPRRRLFPGVKDACLQRAELNGVSAAAIAPLVERGLTEVENGWIWAADPRLQLPSAIPMSEAQVQQLLRALSMPVLVLAADTPDPRLPRLHVQARLDCVPQVQCVRLPGGHHLHLAETARTATEIRRFFASGQATIG</sequence>
<dbReference type="Gene3D" id="3.40.50.1820">
    <property type="entry name" value="alpha/beta hydrolase"/>
    <property type="match status" value="1"/>
</dbReference>
<dbReference type="GO" id="GO:0016020">
    <property type="term" value="C:membrane"/>
    <property type="evidence" value="ECO:0007669"/>
    <property type="project" value="TreeGrafter"/>
</dbReference>
<keyword evidence="2 4" id="KW-0378">Hydrolase</keyword>
<comment type="similarity">
    <text evidence="1">Belongs to the AB hydrolase superfamily.</text>
</comment>
<dbReference type="PANTHER" id="PTHR43798:SF14">
    <property type="entry name" value="SERINE HYDROLASE-LIKE PROTEIN DDB_G0286239"/>
    <property type="match status" value="1"/>
</dbReference>
<dbReference type="PANTHER" id="PTHR43798">
    <property type="entry name" value="MONOACYLGLYCEROL LIPASE"/>
    <property type="match status" value="1"/>
</dbReference>
<dbReference type="InterPro" id="IPR000073">
    <property type="entry name" value="AB_hydrolase_1"/>
</dbReference>
<dbReference type="InterPro" id="IPR050266">
    <property type="entry name" value="AB_hydrolase_sf"/>
</dbReference>
<gene>
    <name evidence="4" type="ORF">SAMN04488509_102318</name>
</gene>
<dbReference type="AlphaFoldDB" id="A0A1G6UFL8"/>
<dbReference type="RefSeq" id="WP_176764034.1">
    <property type="nucleotide sequence ID" value="NZ_FNAG01000002.1"/>
</dbReference>
<dbReference type="GO" id="GO:0016787">
    <property type="term" value="F:hydrolase activity"/>
    <property type="evidence" value="ECO:0007669"/>
    <property type="project" value="UniProtKB-KW"/>
</dbReference>
<name>A0A1G6UFL8_9GAMM</name>
<feature type="domain" description="AB hydrolase-1" evidence="3">
    <location>
        <begin position="34"/>
        <end position="148"/>
    </location>
</feature>
<reference evidence="4 5" key="1">
    <citation type="submission" date="2016-10" db="EMBL/GenBank/DDBJ databases">
        <authorList>
            <person name="de Groot N.N."/>
        </authorList>
    </citation>
    <scope>NUCLEOTIDE SEQUENCE [LARGE SCALE GENOMIC DNA]</scope>
    <source>
        <strain evidence="4 5">DSM 16957</strain>
    </source>
</reference>
<evidence type="ECO:0000256" key="1">
    <source>
        <dbReference type="ARBA" id="ARBA00008645"/>
    </source>
</evidence>
<dbReference type="SUPFAM" id="SSF53474">
    <property type="entry name" value="alpha/beta-Hydrolases"/>
    <property type="match status" value="1"/>
</dbReference>
<evidence type="ECO:0000313" key="5">
    <source>
        <dbReference type="Proteomes" id="UP000199603"/>
    </source>
</evidence>
<protein>
    <submittedName>
        <fullName evidence="4">Epoxide hydrolase. Serine peptidase. MEROPS family S33</fullName>
    </submittedName>
</protein>
<dbReference type="PRINTS" id="PR00111">
    <property type="entry name" value="ABHYDROLASE"/>
</dbReference>
<dbReference type="EMBL" id="FNAG01000002">
    <property type="protein sequence ID" value="SDD40162.1"/>
    <property type="molecule type" value="Genomic_DNA"/>
</dbReference>
<accession>A0A1G6UFL8</accession>
<dbReference type="InterPro" id="IPR029058">
    <property type="entry name" value="AB_hydrolase_fold"/>
</dbReference>
<dbReference type="STRING" id="265719.SAMN04488509_102318"/>
<evidence type="ECO:0000313" key="4">
    <source>
        <dbReference type="EMBL" id="SDD40162.1"/>
    </source>
</evidence>
<dbReference type="Proteomes" id="UP000199603">
    <property type="component" value="Unassembled WGS sequence"/>
</dbReference>
<evidence type="ECO:0000256" key="2">
    <source>
        <dbReference type="ARBA" id="ARBA00022801"/>
    </source>
</evidence>
<dbReference type="Pfam" id="PF00561">
    <property type="entry name" value="Abhydrolase_1"/>
    <property type="match status" value="1"/>
</dbReference>
<proteinExistence type="inferred from homology"/>
<evidence type="ECO:0000259" key="3">
    <source>
        <dbReference type="Pfam" id="PF00561"/>
    </source>
</evidence>